<keyword evidence="1" id="KW-0472">Membrane</keyword>
<feature type="transmembrane region" description="Helical" evidence="1">
    <location>
        <begin position="17"/>
        <end position="35"/>
    </location>
</feature>
<proteinExistence type="predicted"/>
<keyword evidence="3" id="KW-1185">Reference proteome</keyword>
<dbReference type="Proteomes" id="UP000188147">
    <property type="component" value="Chromosome"/>
</dbReference>
<keyword evidence="1" id="KW-1133">Transmembrane helix</keyword>
<reference evidence="2 3" key="1">
    <citation type="submission" date="2016-06" db="EMBL/GenBank/DDBJ databases">
        <authorList>
            <person name="Kim H.J."/>
        </authorList>
    </citation>
    <scope>NUCLEOTIDE SEQUENCE [LARGE SCALE GENOMIC DNA]</scope>
    <source>
        <strain evidence="2 3">KFRI01</strain>
    </source>
</reference>
<gene>
    <name evidence="2" type="ORF">A9176_02435</name>
</gene>
<protein>
    <submittedName>
        <fullName evidence="2">Uncharacterized protein</fullName>
    </submittedName>
</protein>
<evidence type="ECO:0000313" key="3">
    <source>
        <dbReference type="Proteomes" id="UP000188147"/>
    </source>
</evidence>
<evidence type="ECO:0000256" key="1">
    <source>
        <dbReference type="SAM" id="Phobius"/>
    </source>
</evidence>
<evidence type="ECO:0000313" key="2">
    <source>
        <dbReference type="EMBL" id="AQN79316.1"/>
    </source>
</evidence>
<keyword evidence="1" id="KW-0812">Transmembrane</keyword>
<sequence>MISGDLSRLNSSFANRWPIIIFLTLMSSSSFYNNYNKTNQMLTQISPNHYANYQKKYATAIGRVFLMCLP</sequence>
<organism evidence="2 3">
    <name type="scientific">Leuconostoc garlicum</name>
    <dbReference type="NCBI Taxonomy" id="255248"/>
    <lineage>
        <taxon>Bacteria</taxon>
        <taxon>Bacillati</taxon>
        <taxon>Bacillota</taxon>
        <taxon>Bacilli</taxon>
        <taxon>Lactobacillales</taxon>
        <taxon>Lactobacillaceae</taxon>
        <taxon>Leuconostoc</taxon>
    </lineage>
</organism>
<accession>A0ABN4WPP9</accession>
<name>A0ABN4WPP9_9LACO</name>
<dbReference type="EMBL" id="CP016329">
    <property type="protein sequence ID" value="AQN79316.1"/>
    <property type="molecule type" value="Genomic_DNA"/>
</dbReference>